<feature type="region of interest" description="Disordered" evidence="10">
    <location>
        <begin position="1"/>
        <end position="33"/>
    </location>
</feature>
<dbReference type="AlphaFoldDB" id="A0A6L9EF71"/>
<keyword evidence="4" id="KW-0004">4Fe-4S</keyword>
<comment type="cofactor">
    <cofactor evidence="1">
        <name>Mo-bis(molybdopterin guanine dinucleotide)</name>
        <dbReference type="ChEBI" id="CHEBI:60539"/>
    </cofactor>
</comment>
<dbReference type="InterPro" id="IPR037951">
    <property type="entry name" value="MopB_CT_YdeP"/>
</dbReference>
<dbReference type="GO" id="GO:0008863">
    <property type="term" value="F:formate dehydrogenase (NAD+) activity"/>
    <property type="evidence" value="ECO:0007669"/>
    <property type="project" value="InterPro"/>
</dbReference>
<feature type="domain" description="Molybdopterin dinucleotide-binding" evidence="12">
    <location>
        <begin position="654"/>
        <end position="760"/>
    </location>
</feature>
<proteinExistence type="inferred from homology"/>
<dbReference type="GO" id="GO:0016020">
    <property type="term" value="C:membrane"/>
    <property type="evidence" value="ECO:0007669"/>
    <property type="project" value="TreeGrafter"/>
</dbReference>
<dbReference type="Pfam" id="PF00384">
    <property type="entry name" value="Molybdopterin"/>
    <property type="match status" value="1"/>
</dbReference>
<dbReference type="RefSeq" id="WP_161436424.1">
    <property type="nucleotide sequence ID" value="NZ_WXYO01000007.1"/>
</dbReference>
<evidence type="ECO:0000256" key="5">
    <source>
        <dbReference type="ARBA" id="ARBA00022505"/>
    </source>
</evidence>
<dbReference type="GO" id="GO:0045333">
    <property type="term" value="P:cellular respiration"/>
    <property type="evidence" value="ECO:0007669"/>
    <property type="project" value="UniProtKB-ARBA"/>
</dbReference>
<keyword evidence="14" id="KW-1185">Reference proteome</keyword>
<dbReference type="GO" id="GO:0043546">
    <property type="term" value="F:molybdopterin cofactor binding"/>
    <property type="evidence" value="ECO:0007669"/>
    <property type="project" value="InterPro"/>
</dbReference>
<dbReference type="CDD" id="cd02787">
    <property type="entry name" value="MopB_CT_ydeP"/>
    <property type="match status" value="1"/>
</dbReference>
<keyword evidence="8" id="KW-0408">Iron</keyword>
<dbReference type="EMBL" id="WXYO01000007">
    <property type="protein sequence ID" value="NAS13376.1"/>
    <property type="molecule type" value="Genomic_DNA"/>
</dbReference>
<organism evidence="13 14">
    <name type="scientific">Poritiphilus flavus</name>
    <dbReference type="NCBI Taxonomy" id="2697053"/>
    <lineage>
        <taxon>Bacteria</taxon>
        <taxon>Pseudomonadati</taxon>
        <taxon>Bacteroidota</taxon>
        <taxon>Flavobacteriia</taxon>
        <taxon>Flavobacteriales</taxon>
        <taxon>Flavobacteriaceae</taxon>
        <taxon>Poritiphilus</taxon>
    </lineage>
</organism>
<evidence type="ECO:0000256" key="1">
    <source>
        <dbReference type="ARBA" id="ARBA00001942"/>
    </source>
</evidence>
<evidence type="ECO:0000256" key="2">
    <source>
        <dbReference type="ARBA" id="ARBA00001966"/>
    </source>
</evidence>
<evidence type="ECO:0000256" key="7">
    <source>
        <dbReference type="ARBA" id="ARBA00023002"/>
    </source>
</evidence>
<evidence type="ECO:0000256" key="10">
    <source>
        <dbReference type="SAM" id="MobiDB-lite"/>
    </source>
</evidence>
<dbReference type="PANTHER" id="PTHR43105:SF4">
    <property type="entry name" value="PROTEIN YDEP"/>
    <property type="match status" value="1"/>
</dbReference>
<dbReference type="GO" id="GO:0051539">
    <property type="term" value="F:4 iron, 4 sulfur cluster binding"/>
    <property type="evidence" value="ECO:0007669"/>
    <property type="project" value="UniProtKB-KW"/>
</dbReference>
<accession>A0A6L9EF71</accession>
<evidence type="ECO:0000259" key="12">
    <source>
        <dbReference type="Pfam" id="PF01568"/>
    </source>
</evidence>
<keyword evidence="7" id="KW-0560">Oxidoreductase</keyword>
<feature type="domain" description="Molybdopterin oxidoreductase" evidence="11">
    <location>
        <begin position="128"/>
        <end position="503"/>
    </location>
</feature>
<keyword evidence="5" id="KW-0500">Molybdenum</keyword>
<dbReference type="PANTHER" id="PTHR43105">
    <property type="entry name" value="RESPIRATORY NITRATE REDUCTASE"/>
    <property type="match status" value="1"/>
</dbReference>
<comment type="caution">
    <text evidence="13">The sequence shown here is derived from an EMBL/GenBank/DDBJ whole genome shotgun (WGS) entry which is preliminary data.</text>
</comment>
<dbReference type="InterPro" id="IPR009010">
    <property type="entry name" value="Asp_de-COase-like_dom_sf"/>
</dbReference>
<evidence type="ECO:0000256" key="8">
    <source>
        <dbReference type="ARBA" id="ARBA00023004"/>
    </source>
</evidence>
<dbReference type="NCBIfam" id="TIGR01701">
    <property type="entry name" value="Fdhalpha-like"/>
    <property type="match status" value="1"/>
</dbReference>
<dbReference type="InterPro" id="IPR041953">
    <property type="entry name" value="YdeP_MopB"/>
</dbReference>
<evidence type="ECO:0000313" key="14">
    <source>
        <dbReference type="Proteomes" id="UP000475249"/>
    </source>
</evidence>
<protein>
    <submittedName>
        <fullName evidence="13">FdhF/YdeP family oxidoreductase</fullName>
    </submittedName>
</protein>
<evidence type="ECO:0000256" key="9">
    <source>
        <dbReference type="ARBA" id="ARBA00023014"/>
    </source>
</evidence>
<evidence type="ECO:0000256" key="6">
    <source>
        <dbReference type="ARBA" id="ARBA00022723"/>
    </source>
</evidence>
<evidence type="ECO:0000259" key="11">
    <source>
        <dbReference type="Pfam" id="PF00384"/>
    </source>
</evidence>
<dbReference type="Pfam" id="PF01568">
    <property type="entry name" value="Molydop_binding"/>
    <property type="match status" value="1"/>
</dbReference>
<evidence type="ECO:0000313" key="13">
    <source>
        <dbReference type="EMBL" id="NAS13376.1"/>
    </source>
</evidence>
<comment type="similarity">
    <text evidence="3">Belongs to the prokaryotic molybdopterin-containing oxidoreductase family.</text>
</comment>
<dbReference type="SUPFAM" id="SSF50692">
    <property type="entry name" value="ADC-like"/>
    <property type="match status" value="1"/>
</dbReference>
<dbReference type="InterPro" id="IPR050123">
    <property type="entry name" value="Prok_molybdopt-oxidoreductase"/>
</dbReference>
<reference evidence="13 14" key="1">
    <citation type="submission" date="2020-01" db="EMBL/GenBank/DDBJ databases">
        <title>Bacteria diversity of Porities sp.</title>
        <authorList>
            <person name="Wang G."/>
        </authorList>
    </citation>
    <scope>NUCLEOTIDE SEQUENCE [LARGE SCALE GENOMIC DNA]</scope>
    <source>
        <strain evidence="13 14">R33</strain>
    </source>
</reference>
<dbReference type="Gene3D" id="3.40.228.10">
    <property type="entry name" value="Dimethylsulfoxide Reductase, domain 2"/>
    <property type="match status" value="1"/>
</dbReference>
<dbReference type="CDD" id="cd02767">
    <property type="entry name" value="MopB_ydeP"/>
    <property type="match status" value="1"/>
</dbReference>
<dbReference type="InterPro" id="IPR006657">
    <property type="entry name" value="MoPterin_dinucl-bd_dom"/>
</dbReference>
<dbReference type="GO" id="GO:0030151">
    <property type="term" value="F:molybdenum ion binding"/>
    <property type="evidence" value="ECO:0007669"/>
    <property type="project" value="InterPro"/>
</dbReference>
<keyword evidence="9" id="KW-0411">Iron-sulfur</keyword>
<evidence type="ECO:0000256" key="4">
    <source>
        <dbReference type="ARBA" id="ARBA00022485"/>
    </source>
</evidence>
<comment type="cofactor">
    <cofactor evidence="2">
        <name>[4Fe-4S] cluster</name>
        <dbReference type="ChEBI" id="CHEBI:49883"/>
    </cofactor>
</comment>
<sequence length="771" mass="85730">MKEEGQKQLSKATTPEDLTGLKKSAPKETAAGLPAVLSSGKHLLKEMSPGRAFKVLKNLNQKDGIDCPGCAWPDPDDERSTLAEYCENGAKAIAEEATQKRLLPSFFSKYSVAELSAWSDYELGKKGRIAQPMFLEKGASHYKEISWEDAFKHIAKRLNTLQSPNEVIFYTSGRTSNEAAFLYQLFVREFGTNNLPDCSNMCHESSGVALSETLGIGKGSVKLQDFYETELILIMGQNPGTNHPRMLAALQKAKKAGAKIIAINPIKEAGLMNFSNPQQFKGLIGGKTRLADLYLQPRINGDMALLQALVKLLLEKEDQNPGTVFDLTFIEQKTEGFQSYMDHIRDQDLQSLVKESGVELDTLKEVASLLENKQKIIACWAMGLTQHKNSVNTIKEVVNLLLLKGSVGKRGAGTCPVRGHSNVQGDRTMGIYEKPSQAFLDRLEENFGFSPPRAAGHNTVESIQAMHEGSARVFFAMGGNFLSATPDTLYTAEALRKCDLTVQVSTKLNRSHLVHGEEAIILPCLARTDEDVKQGERQFVSVENSMGVVHSSTGKLKPVSQKLLSEPEIVCRLAQSVNPDSRIPWSEYLIHYDSIRDAIESCIPGFEDYNKRVRQDAGFYLPNGARDNNYKTPDGKAPFSISHIDPIKLEEGELLMMTIRSHDQFNTTIYGLNDRYRGIYNERRVVLMNPEDIRDLKQQEGNLVDLFNNHDGISRVARKFIVVPYDIPRKCAATYFPEANVLVPISSFAEKSHTPTSKSVVITIKHHQADT</sequence>
<dbReference type="InterPro" id="IPR006656">
    <property type="entry name" value="Mopterin_OxRdtase"/>
</dbReference>
<gene>
    <name evidence="13" type="ORF">GTQ38_15290</name>
</gene>
<name>A0A6L9EF71_9FLAO</name>
<dbReference type="Proteomes" id="UP000475249">
    <property type="component" value="Unassembled WGS sequence"/>
</dbReference>
<dbReference type="Gene3D" id="3.40.50.740">
    <property type="match status" value="1"/>
</dbReference>
<dbReference type="PIRSF" id="PIRSF000144">
    <property type="entry name" value="CbbBc"/>
    <property type="match status" value="1"/>
</dbReference>
<evidence type="ECO:0000256" key="3">
    <source>
        <dbReference type="ARBA" id="ARBA00010312"/>
    </source>
</evidence>
<keyword evidence="6" id="KW-0479">Metal-binding</keyword>
<dbReference type="SUPFAM" id="SSF53706">
    <property type="entry name" value="Formate dehydrogenase/DMSO reductase, domains 1-3"/>
    <property type="match status" value="1"/>
</dbReference>
<dbReference type="InterPro" id="IPR010046">
    <property type="entry name" value="Mopterin_OxRdtse_a_bac"/>
</dbReference>